<reference evidence="1" key="1">
    <citation type="journal article" date="2021" name="Mol. Plant Microbe Interact.">
        <title>Complete Genome Sequence of the Plant-Pathogenic Fungus Colletotrichum lupini.</title>
        <authorList>
            <person name="Baroncelli R."/>
            <person name="Pensec F."/>
            <person name="Da Lio D."/>
            <person name="Boufleur T."/>
            <person name="Vicente I."/>
            <person name="Sarrocco S."/>
            <person name="Picot A."/>
            <person name="Baraldi E."/>
            <person name="Sukno S."/>
            <person name="Thon M."/>
            <person name="Le Floch G."/>
        </authorList>
    </citation>
    <scope>NUCLEOTIDE SEQUENCE</scope>
    <source>
        <strain evidence="1">IMI 504893</strain>
    </source>
</reference>
<proteinExistence type="predicted"/>
<dbReference type="RefSeq" id="XP_049135786.1">
    <property type="nucleotide sequence ID" value="XM_049279829.1"/>
</dbReference>
<evidence type="ECO:0000313" key="2">
    <source>
        <dbReference type="Proteomes" id="UP000830671"/>
    </source>
</evidence>
<gene>
    <name evidence="1" type="ORF">CLUP02_00783</name>
</gene>
<dbReference type="Proteomes" id="UP000830671">
    <property type="component" value="Chromosome 1"/>
</dbReference>
<dbReference type="EMBL" id="CP019471">
    <property type="protein sequence ID" value="UQC74135.1"/>
    <property type="molecule type" value="Genomic_DNA"/>
</dbReference>
<accession>A0A9Q8W9A5</accession>
<name>A0A9Q8W9A5_9PEZI</name>
<dbReference type="GeneID" id="73334839"/>
<dbReference type="KEGG" id="clup:CLUP02_00783"/>
<evidence type="ECO:0000313" key="1">
    <source>
        <dbReference type="EMBL" id="UQC74135.1"/>
    </source>
</evidence>
<sequence length="203" mass="22386">MSKVGRSSASGHRAMPLTLLWPRRCNPSTATQGRHGPPTIMPAGTWPVTVRSLGPEAPSSLGGSNFSTDMRVQIIIYGGTSGPWIKHTLRFGARRMELWRRRVPPRDPACSATTSPGLYHLEYHVGSCFAVRDCPPLRLAVSCHNRLRVLLLLIVYLYPLAVEISVTSCPFVRCHLLSHAWYPSSHDRAAILVRSALSHASVE</sequence>
<organism evidence="1 2">
    <name type="scientific">Colletotrichum lupini</name>
    <dbReference type="NCBI Taxonomy" id="145971"/>
    <lineage>
        <taxon>Eukaryota</taxon>
        <taxon>Fungi</taxon>
        <taxon>Dikarya</taxon>
        <taxon>Ascomycota</taxon>
        <taxon>Pezizomycotina</taxon>
        <taxon>Sordariomycetes</taxon>
        <taxon>Hypocreomycetidae</taxon>
        <taxon>Glomerellales</taxon>
        <taxon>Glomerellaceae</taxon>
        <taxon>Colletotrichum</taxon>
        <taxon>Colletotrichum acutatum species complex</taxon>
    </lineage>
</organism>
<keyword evidence="2" id="KW-1185">Reference proteome</keyword>
<dbReference type="AlphaFoldDB" id="A0A9Q8W9A5"/>
<protein>
    <submittedName>
        <fullName evidence="1">Uncharacterized protein</fullName>
    </submittedName>
</protein>